<feature type="transmembrane region" description="Helical" evidence="4">
    <location>
        <begin position="12"/>
        <end position="37"/>
    </location>
</feature>
<evidence type="ECO:0000256" key="3">
    <source>
        <dbReference type="ARBA" id="ARBA00023136"/>
    </source>
</evidence>
<dbReference type="PANTHER" id="PTHR23528">
    <property type="match status" value="1"/>
</dbReference>
<keyword evidence="1 4" id="KW-0812">Transmembrane</keyword>
<dbReference type="AlphaFoldDB" id="A0A255YFK7"/>
<dbReference type="Gene3D" id="1.20.1250.20">
    <property type="entry name" value="MFS general substrate transporter like domains"/>
    <property type="match status" value="2"/>
</dbReference>
<dbReference type="PANTHER" id="PTHR23528:SF1">
    <property type="entry name" value="MAJOR FACILITATOR SUPERFAMILY (MFS) PROFILE DOMAIN-CONTAINING PROTEIN"/>
    <property type="match status" value="1"/>
</dbReference>
<proteinExistence type="predicted"/>
<feature type="transmembrane region" description="Helical" evidence="4">
    <location>
        <begin position="360"/>
        <end position="380"/>
    </location>
</feature>
<dbReference type="GO" id="GO:0022857">
    <property type="term" value="F:transmembrane transporter activity"/>
    <property type="evidence" value="ECO:0007669"/>
    <property type="project" value="InterPro"/>
</dbReference>
<keyword evidence="2 4" id="KW-1133">Transmembrane helix</keyword>
<name>A0A255YFK7_9SPHN</name>
<dbReference type="SUPFAM" id="SSF103473">
    <property type="entry name" value="MFS general substrate transporter"/>
    <property type="match status" value="1"/>
</dbReference>
<keyword evidence="6" id="KW-1185">Reference proteome</keyword>
<feature type="transmembrane region" description="Helical" evidence="4">
    <location>
        <begin position="105"/>
        <end position="126"/>
    </location>
</feature>
<evidence type="ECO:0000256" key="2">
    <source>
        <dbReference type="ARBA" id="ARBA00022989"/>
    </source>
</evidence>
<feature type="transmembrane region" description="Helical" evidence="4">
    <location>
        <begin position="337"/>
        <end position="354"/>
    </location>
</feature>
<evidence type="ECO:0000313" key="5">
    <source>
        <dbReference type="EMBL" id="OYQ27260.1"/>
    </source>
</evidence>
<dbReference type="EMBL" id="NOXT01000114">
    <property type="protein sequence ID" value="OYQ27260.1"/>
    <property type="molecule type" value="Genomic_DNA"/>
</dbReference>
<dbReference type="Proteomes" id="UP000216991">
    <property type="component" value="Unassembled WGS sequence"/>
</dbReference>
<keyword evidence="3 4" id="KW-0472">Membrane</keyword>
<feature type="transmembrane region" description="Helical" evidence="4">
    <location>
        <begin position="169"/>
        <end position="190"/>
    </location>
</feature>
<dbReference type="InterPro" id="IPR011701">
    <property type="entry name" value="MFS"/>
</dbReference>
<gene>
    <name evidence="5" type="ORF">CHU93_10635</name>
</gene>
<dbReference type="Pfam" id="PF07690">
    <property type="entry name" value="MFS_1"/>
    <property type="match status" value="1"/>
</dbReference>
<feature type="transmembrane region" description="Helical" evidence="4">
    <location>
        <begin position="299"/>
        <end position="316"/>
    </location>
</feature>
<feature type="transmembrane region" description="Helical" evidence="4">
    <location>
        <begin position="138"/>
        <end position="157"/>
    </location>
</feature>
<evidence type="ECO:0000313" key="6">
    <source>
        <dbReference type="Proteomes" id="UP000216991"/>
    </source>
</evidence>
<comment type="caution">
    <text evidence="5">The sequence shown here is derived from an EMBL/GenBank/DDBJ whole genome shotgun (WGS) entry which is preliminary data.</text>
</comment>
<evidence type="ECO:0000256" key="1">
    <source>
        <dbReference type="ARBA" id="ARBA00022692"/>
    </source>
</evidence>
<protein>
    <submittedName>
        <fullName evidence="5">MFS transporter</fullName>
    </submittedName>
</protein>
<reference evidence="5 6" key="1">
    <citation type="submission" date="2017-07" db="EMBL/GenBank/DDBJ databases">
        <title>Sandarakinorhabdus cyanobacteriorum sp. nov., a novel bacterium isolated from cyanobacterial aggregates in a eutrophic lake.</title>
        <authorList>
            <person name="Cai H."/>
        </authorList>
    </citation>
    <scope>NUCLEOTIDE SEQUENCE [LARGE SCALE GENOMIC DNA]</scope>
    <source>
        <strain evidence="5 6">TH057</strain>
    </source>
</reference>
<feature type="transmembrane region" description="Helical" evidence="4">
    <location>
        <begin position="49"/>
        <end position="68"/>
    </location>
</feature>
<organism evidence="5 6">
    <name type="scientific">Sandarakinorhabdus cyanobacteriorum</name>
    <dbReference type="NCBI Taxonomy" id="1981098"/>
    <lineage>
        <taxon>Bacteria</taxon>
        <taxon>Pseudomonadati</taxon>
        <taxon>Pseudomonadota</taxon>
        <taxon>Alphaproteobacteria</taxon>
        <taxon>Sphingomonadales</taxon>
        <taxon>Sphingosinicellaceae</taxon>
        <taxon>Sandarakinorhabdus</taxon>
    </lineage>
</organism>
<dbReference type="RefSeq" id="WP_094474086.1">
    <property type="nucleotide sequence ID" value="NZ_NOXT01000114.1"/>
</dbReference>
<evidence type="ECO:0000256" key="4">
    <source>
        <dbReference type="SAM" id="Phobius"/>
    </source>
</evidence>
<dbReference type="InterPro" id="IPR036259">
    <property type="entry name" value="MFS_trans_sf"/>
</dbReference>
<sequence length="385" mass="40586">MADARRLRRFLLVYAIAWAGVAVAYMPFLTILLPMRVAGLAGPGAAVDWVAQISFAGALAASAGHLLFGWLSDVSGVRRPWIWAGLGLSCVLLLLVRQVHTLPLLLAIIIAWQLALNLMMAPLAALAGDVVPDDHKGMLGGLMALAPGCGALSGTLITWPGLAGADGRLLLVAGLVLMCLLPLLLMPLPGPAMAAPAGGAAPARSRTQRMWLARLAVQIAEATLFAYLYFWFRSVDPAMTDNRVASLFAVLLLLSAPMALLAGRWSDRRGEPLMPLRLAALGSAAGLLVMALADGLAMAAGGFALFALASASFLALHSAQTLRVLRRPDRRGRDLGLFNLTNTIPSLIMPWLTLGIVPRFGYAGLFLVLALLSLVGAALLSERRA</sequence>
<feature type="transmembrane region" description="Helical" evidence="4">
    <location>
        <begin position="244"/>
        <end position="262"/>
    </location>
</feature>
<feature type="transmembrane region" description="Helical" evidence="4">
    <location>
        <begin position="211"/>
        <end position="232"/>
    </location>
</feature>
<accession>A0A255YFK7</accession>
<dbReference type="OrthoDB" id="7428510at2"/>